<dbReference type="Proteomes" id="UP000677515">
    <property type="component" value="Chromosome"/>
</dbReference>
<gene>
    <name evidence="1" type="ORF">ERHA53_12570</name>
</gene>
<reference evidence="1 2" key="1">
    <citation type="submission" date="2021-01" db="EMBL/GenBank/DDBJ databases">
        <title>Complete genome sequence of Erwinia rhapontici MAFF 311153.</title>
        <authorList>
            <person name="Morohoshi T."/>
            <person name="Someya N."/>
        </authorList>
    </citation>
    <scope>NUCLEOTIDE SEQUENCE [LARGE SCALE GENOMIC DNA]</scope>
    <source>
        <strain evidence="1 2">MAFF 311153</strain>
    </source>
</reference>
<keyword evidence="2" id="KW-1185">Reference proteome</keyword>
<dbReference type="EMBL" id="AP024329">
    <property type="protein sequence ID" value="BCQ33914.1"/>
    <property type="molecule type" value="Genomic_DNA"/>
</dbReference>
<evidence type="ECO:0000313" key="2">
    <source>
        <dbReference type="Proteomes" id="UP000677515"/>
    </source>
</evidence>
<name>A0ABM7MXP6_ERWRD</name>
<sequence length="29" mass="3487">MPRPYGSYLQESGMPDPEDYFLMFDEKSR</sequence>
<protein>
    <submittedName>
        <fullName evidence="1">Uncharacterized protein</fullName>
    </submittedName>
</protein>
<organism evidence="1 2">
    <name type="scientific">Erwinia rhapontici</name>
    <name type="common">Pectobacterium rhapontici</name>
    <dbReference type="NCBI Taxonomy" id="55212"/>
    <lineage>
        <taxon>Bacteria</taxon>
        <taxon>Pseudomonadati</taxon>
        <taxon>Pseudomonadota</taxon>
        <taxon>Gammaproteobacteria</taxon>
        <taxon>Enterobacterales</taxon>
        <taxon>Erwiniaceae</taxon>
        <taxon>Erwinia</taxon>
    </lineage>
</organism>
<evidence type="ECO:0000313" key="1">
    <source>
        <dbReference type="EMBL" id="BCQ33914.1"/>
    </source>
</evidence>
<accession>A0ABM7MXP6</accession>
<proteinExistence type="predicted"/>